<gene>
    <name evidence="1" type="ORF">ACFQ3W_24935</name>
</gene>
<comment type="caution">
    <text evidence="1">The sequence shown here is derived from an EMBL/GenBank/DDBJ whole genome shotgun (WGS) entry which is preliminary data.</text>
</comment>
<dbReference type="Proteomes" id="UP001597262">
    <property type="component" value="Unassembled WGS sequence"/>
</dbReference>
<dbReference type="EMBL" id="JBHTLM010000033">
    <property type="protein sequence ID" value="MFD1179521.1"/>
    <property type="molecule type" value="Genomic_DNA"/>
</dbReference>
<evidence type="ECO:0000313" key="1">
    <source>
        <dbReference type="EMBL" id="MFD1179521.1"/>
    </source>
</evidence>
<dbReference type="RefSeq" id="WP_379321946.1">
    <property type="nucleotide sequence ID" value="NZ_JBHTLM010000033.1"/>
</dbReference>
<sequence>MKWQLMTDGNHINVVGQASLDEFCNKGYVKVGPVFDDRSHANEHVTKIKSAMKGE</sequence>
<name>A0ABW3S568_9BACL</name>
<organism evidence="1 2">
    <name type="scientific">Paenibacillus puldeungensis</name>
    <dbReference type="NCBI Taxonomy" id="696536"/>
    <lineage>
        <taxon>Bacteria</taxon>
        <taxon>Bacillati</taxon>
        <taxon>Bacillota</taxon>
        <taxon>Bacilli</taxon>
        <taxon>Bacillales</taxon>
        <taxon>Paenibacillaceae</taxon>
        <taxon>Paenibacillus</taxon>
    </lineage>
</organism>
<evidence type="ECO:0000313" key="2">
    <source>
        <dbReference type="Proteomes" id="UP001597262"/>
    </source>
</evidence>
<keyword evidence="2" id="KW-1185">Reference proteome</keyword>
<reference evidence="2" key="1">
    <citation type="journal article" date="2019" name="Int. J. Syst. Evol. Microbiol.">
        <title>The Global Catalogue of Microorganisms (GCM) 10K type strain sequencing project: providing services to taxonomists for standard genome sequencing and annotation.</title>
        <authorList>
            <consortium name="The Broad Institute Genomics Platform"/>
            <consortium name="The Broad Institute Genome Sequencing Center for Infectious Disease"/>
            <person name="Wu L."/>
            <person name="Ma J."/>
        </authorList>
    </citation>
    <scope>NUCLEOTIDE SEQUENCE [LARGE SCALE GENOMIC DNA]</scope>
    <source>
        <strain evidence="2">CCUG 59189</strain>
    </source>
</reference>
<protein>
    <submittedName>
        <fullName evidence="1">Uncharacterized protein</fullName>
    </submittedName>
</protein>
<accession>A0ABW3S568</accession>
<proteinExistence type="predicted"/>